<dbReference type="InterPro" id="IPR057653">
    <property type="entry name" value="YeeW-like_dom"/>
</dbReference>
<dbReference type="InterPro" id="IPR046025">
    <property type="entry name" value="DUF5983"/>
</dbReference>
<dbReference type="Pfam" id="PF19419">
    <property type="entry name" value="DUF5983"/>
    <property type="match status" value="1"/>
</dbReference>
<dbReference type="Pfam" id="PF25638">
    <property type="entry name" value="DUF5983_N"/>
    <property type="match status" value="1"/>
</dbReference>
<dbReference type="Proteomes" id="UP000321126">
    <property type="component" value="Unassembled WGS sequence"/>
</dbReference>
<accession>A0A5C7BTF9</accession>
<feature type="domain" description="YeeW-like" evidence="2">
    <location>
        <begin position="4"/>
        <end position="59"/>
    </location>
</feature>
<comment type="caution">
    <text evidence="3">The sequence shown here is derived from an EMBL/GenBank/DDBJ whole genome shotgun (WGS) entry which is preliminary data.</text>
</comment>
<protein>
    <recommendedName>
        <fullName evidence="5">Aec77</fullName>
    </recommendedName>
</protein>
<name>A0A5C7BTF9_SERMA</name>
<evidence type="ECO:0000259" key="2">
    <source>
        <dbReference type="Pfam" id="PF25638"/>
    </source>
</evidence>
<sequence>MKVSLNIEADAINVLALNMGRIAVDIDGIELAELIDVVNQNGYSLHVADEPGKLAVEDPLPPVTRLNGIQCSTAHISEADNNLLFALSHQHEDFGDSEWISYTGSGYLIYLDAWQYPVLQLKKRGLSKTCRRLLVALIRRYTIRVIHLDACGEVLPGFATFDW</sequence>
<evidence type="ECO:0000313" key="4">
    <source>
        <dbReference type="Proteomes" id="UP000321126"/>
    </source>
</evidence>
<dbReference type="AlphaFoldDB" id="A0A5C7BTF9"/>
<proteinExistence type="predicted"/>
<dbReference type="RefSeq" id="WP_042894338.1">
    <property type="nucleotide sequence ID" value="NZ_VOUQ01000037.1"/>
</dbReference>
<gene>
    <name evidence="3" type="ORF">FOT62_24960</name>
</gene>
<dbReference type="EMBL" id="VOUQ01000037">
    <property type="protein sequence ID" value="TXE24125.1"/>
    <property type="molecule type" value="Genomic_DNA"/>
</dbReference>
<feature type="domain" description="DUF5983" evidence="1">
    <location>
        <begin position="70"/>
        <end position="163"/>
    </location>
</feature>
<evidence type="ECO:0008006" key="5">
    <source>
        <dbReference type="Google" id="ProtNLM"/>
    </source>
</evidence>
<evidence type="ECO:0000259" key="1">
    <source>
        <dbReference type="Pfam" id="PF19419"/>
    </source>
</evidence>
<organism evidence="3 4">
    <name type="scientific">Serratia marcescens</name>
    <dbReference type="NCBI Taxonomy" id="615"/>
    <lineage>
        <taxon>Bacteria</taxon>
        <taxon>Pseudomonadati</taxon>
        <taxon>Pseudomonadota</taxon>
        <taxon>Gammaproteobacteria</taxon>
        <taxon>Enterobacterales</taxon>
        <taxon>Yersiniaceae</taxon>
        <taxon>Serratia</taxon>
    </lineage>
</organism>
<reference evidence="3 4" key="1">
    <citation type="submission" date="2019-07" db="EMBL/GenBank/DDBJ databases">
        <title>Serratia strains were isolated from fresh produce.</title>
        <authorList>
            <person name="Cho G.-S."/>
            <person name="Stein M."/>
            <person name="Lee W."/>
            <person name="Suh S.H."/>
            <person name="Franz C.M.A.P."/>
        </authorList>
    </citation>
    <scope>NUCLEOTIDE SEQUENCE [LARGE SCALE GENOMIC DNA]</scope>
    <source>
        <strain evidence="3 4">S16</strain>
    </source>
</reference>
<evidence type="ECO:0000313" key="3">
    <source>
        <dbReference type="EMBL" id="TXE24125.1"/>
    </source>
</evidence>